<evidence type="ECO:0000259" key="1">
    <source>
        <dbReference type="SMART" id="SM00901"/>
    </source>
</evidence>
<protein>
    <submittedName>
        <fullName evidence="2">FRG domain-containing protein</fullName>
    </submittedName>
</protein>
<accession>A0A7S8HE83</accession>
<gene>
    <name evidence="2" type="ORF">G8O30_00575</name>
</gene>
<sequence length="399" mass="46825">MLKTLGNIFNIEELKHINLTEDEEELSRIIDKYITEITSLSKMDDSQIKETLNELTTLVKDTPEFDFYLNNLRYIKQSYFIDKKEEESRIIDLDTIKQLRLDELIDLEDFSGNTNIEITNEKIEEMVNIKREEEEKWKDYNIISTISNIIGVQESNIEYISNLSDYISFVANLEPAVNYVSRGQKNCTYELLPSLHRKHKKDYEIHADKYEAAFKQKIVFYDREIKGISNEELRAEGQHFGLPTEYLDFTEAHLISLLFAIEDYEYAEQHSIVYFIDALSYNLETVDLKEKLINFSDSTVVESVRKFSSRSYFIKLGNSNERIHFQKGCFLKVSTQDKDDFKEKISNHGKAVIINKASKKKILKELFNLGVTFENIYPDKDNAVKSINFHYKEMQGEND</sequence>
<evidence type="ECO:0000313" key="3">
    <source>
        <dbReference type="Proteomes" id="UP000593626"/>
    </source>
</evidence>
<dbReference type="SMART" id="SM00901">
    <property type="entry name" value="FRG"/>
    <property type="match status" value="1"/>
</dbReference>
<reference evidence="2 3" key="1">
    <citation type="submission" date="2019-07" db="EMBL/GenBank/DDBJ databases">
        <title>Genome sequence of 2 isolates from Red Sea Mangroves.</title>
        <authorList>
            <person name="Sefrji F."/>
            <person name="Michoud G."/>
            <person name="Merlino G."/>
            <person name="Daffonchio D."/>
        </authorList>
    </citation>
    <scope>NUCLEOTIDE SEQUENCE [LARGE SCALE GENOMIC DNA]</scope>
    <source>
        <strain evidence="2 3">R1DC41</strain>
    </source>
</reference>
<keyword evidence="3" id="KW-1185">Reference proteome</keyword>
<dbReference type="RefSeq" id="WP_239673080.1">
    <property type="nucleotide sequence ID" value="NZ_CP049742.1"/>
</dbReference>
<evidence type="ECO:0000313" key="2">
    <source>
        <dbReference type="EMBL" id="QPC45574.1"/>
    </source>
</evidence>
<dbReference type="Proteomes" id="UP000593626">
    <property type="component" value="Chromosome"/>
</dbReference>
<dbReference type="KEGG" id="mcui:G8O30_00575"/>
<organism evidence="2 3">
    <name type="scientific">Mangrovibacillus cuniculi</name>
    <dbReference type="NCBI Taxonomy" id="2593652"/>
    <lineage>
        <taxon>Bacteria</taxon>
        <taxon>Bacillati</taxon>
        <taxon>Bacillota</taxon>
        <taxon>Bacilli</taxon>
        <taxon>Bacillales</taxon>
        <taxon>Bacillaceae</taxon>
        <taxon>Mangrovibacillus</taxon>
    </lineage>
</organism>
<dbReference type="EMBL" id="CP049742">
    <property type="protein sequence ID" value="QPC45574.1"/>
    <property type="molecule type" value="Genomic_DNA"/>
</dbReference>
<dbReference type="InterPro" id="IPR014966">
    <property type="entry name" value="FRG-dom"/>
</dbReference>
<feature type="domain" description="FRG" evidence="1">
    <location>
        <begin position="175"/>
        <end position="274"/>
    </location>
</feature>
<name>A0A7S8HE83_9BACI</name>
<proteinExistence type="predicted"/>
<dbReference type="AlphaFoldDB" id="A0A7S8HE83"/>
<dbReference type="Pfam" id="PF08867">
    <property type="entry name" value="FRG"/>
    <property type="match status" value="1"/>
</dbReference>